<proteinExistence type="predicted"/>
<dbReference type="InterPro" id="IPR055304">
    <property type="entry name" value="CHCHD2/10-like"/>
</dbReference>
<gene>
    <name evidence="2" type="ORF">NEOLI_001236</name>
</gene>
<dbReference type="PANTHER" id="PTHR13523">
    <property type="entry name" value="COILED-COIL-HELIX-COILED-COIL-HELIX DOMAIN CONTAINING 2/NUR77"/>
    <property type="match status" value="1"/>
</dbReference>
<evidence type="ECO:0000313" key="3">
    <source>
        <dbReference type="Proteomes" id="UP000186594"/>
    </source>
</evidence>
<dbReference type="GO" id="GO:0007005">
    <property type="term" value="P:mitochondrion organization"/>
    <property type="evidence" value="ECO:0007669"/>
    <property type="project" value="InterPro"/>
</dbReference>
<name>A0A1U7LKC1_NEOID</name>
<sequence>MPRQRSSGSRSSGNRRSSSSRSAPSRSASTTSAPRKNAQPPAVQPQAPPPAVQNPGNGGGLLANIASTAAGVALGHTMANAVTGFFGGNSEAPVEEIASPVAPQQQQARANGACDADAQAFARCISENPGNTQSCNWYMEQFNVLSMPRPVADIAALPEERQYVLITGRGPALL</sequence>
<dbReference type="GO" id="GO:0005739">
    <property type="term" value="C:mitochondrion"/>
    <property type="evidence" value="ECO:0007669"/>
    <property type="project" value="TreeGrafter"/>
</dbReference>
<dbReference type="AlphaFoldDB" id="A0A1U7LKC1"/>
<accession>A0A1U7LKC1</accession>
<reference evidence="2 3" key="1">
    <citation type="submission" date="2016-04" db="EMBL/GenBank/DDBJ databases">
        <title>Evolutionary innovation and constraint leading to complex multicellularity in the Ascomycota.</title>
        <authorList>
            <person name="Cisse O."/>
            <person name="Nguyen A."/>
            <person name="Hewitt D.A."/>
            <person name="Jedd G."/>
            <person name="Stajich J.E."/>
        </authorList>
    </citation>
    <scope>NUCLEOTIDE SEQUENCE [LARGE SCALE GENOMIC DNA]</scope>
    <source>
        <strain evidence="2 3">DAH-3</strain>
    </source>
</reference>
<dbReference type="OMA" id="CDADARN"/>
<dbReference type="Proteomes" id="UP000186594">
    <property type="component" value="Unassembled WGS sequence"/>
</dbReference>
<comment type="caution">
    <text evidence="2">The sequence shown here is derived from an EMBL/GenBank/DDBJ whole genome shotgun (WGS) entry which is preliminary data.</text>
</comment>
<evidence type="ECO:0000313" key="2">
    <source>
        <dbReference type="EMBL" id="OLL23089.1"/>
    </source>
</evidence>
<protein>
    <submittedName>
        <fullName evidence="2">Mitochondrial intermembrane space cysteine motif-containing protein MIX17</fullName>
    </submittedName>
</protein>
<dbReference type="PANTHER" id="PTHR13523:SF2">
    <property type="entry name" value="COILED-COIL-HELIX-COILED-COIL-HELIX DOMAIN CONTAINING 2, ISOFORM A-RELATED"/>
    <property type="match status" value="1"/>
</dbReference>
<dbReference type="OrthoDB" id="1106148at2759"/>
<dbReference type="Pfam" id="PF09849">
    <property type="entry name" value="DUF2076"/>
    <property type="match status" value="1"/>
</dbReference>
<dbReference type="STRING" id="1198029.A0A1U7LKC1"/>
<feature type="compositionally biased region" description="Pro residues" evidence="1">
    <location>
        <begin position="42"/>
        <end position="52"/>
    </location>
</feature>
<feature type="compositionally biased region" description="Low complexity" evidence="1">
    <location>
        <begin position="1"/>
        <end position="41"/>
    </location>
</feature>
<keyword evidence="3" id="KW-1185">Reference proteome</keyword>
<dbReference type="GO" id="GO:0005634">
    <property type="term" value="C:nucleus"/>
    <property type="evidence" value="ECO:0007669"/>
    <property type="project" value="TreeGrafter"/>
</dbReference>
<evidence type="ECO:0000256" key="1">
    <source>
        <dbReference type="SAM" id="MobiDB-lite"/>
    </source>
</evidence>
<feature type="region of interest" description="Disordered" evidence="1">
    <location>
        <begin position="1"/>
        <end position="59"/>
    </location>
</feature>
<dbReference type="EMBL" id="LXFE01002311">
    <property type="protein sequence ID" value="OLL23089.1"/>
    <property type="molecule type" value="Genomic_DNA"/>
</dbReference>
<dbReference type="InterPro" id="IPR018648">
    <property type="entry name" value="DUF2076"/>
</dbReference>
<organism evidence="2 3">
    <name type="scientific">Neolecta irregularis (strain DAH-3)</name>
    <dbReference type="NCBI Taxonomy" id="1198029"/>
    <lineage>
        <taxon>Eukaryota</taxon>
        <taxon>Fungi</taxon>
        <taxon>Dikarya</taxon>
        <taxon>Ascomycota</taxon>
        <taxon>Taphrinomycotina</taxon>
        <taxon>Neolectales</taxon>
        <taxon>Neolectaceae</taxon>
        <taxon>Neolecta</taxon>
    </lineage>
</organism>